<keyword evidence="5 8" id="KW-0732">Signal</keyword>
<dbReference type="EMBL" id="JBEPLW010000030">
    <property type="protein sequence ID" value="MET3576694.1"/>
    <property type="molecule type" value="Genomic_DNA"/>
</dbReference>
<dbReference type="NCBIfam" id="NF033902">
    <property type="entry name" value="iso_D2_wall_anc"/>
    <property type="match status" value="1"/>
</dbReference>
<feature type="domain" description="Gram-positive pilin subunit D1 N-terminal" evidence="10">
    <location>
        <begin position="35"/>
        <end position="161"/>
    </location>
</feature>
<evidence type="ECO:0000256" key="3">
    <source>
        <dbReference type="ARBA" id="ARBA00022512"/>
    </source>
</evidence>
<reference evidence="12 13" key="1">
    <citation type="submission" date="2024-06" db="EMBL/GenBank/DDBJ databases">
        <title>Genomic Encyclopedia of Type Strains, Phase IV (KMG-IV): sequencing the most valuable type-strain genomes for metagenomic binning, comparative biology and taxonomic classification.</title>
        <authorList>
            <person name="Goeker M."/>
        </authorList>
    </citation>
    <scope>NUCLEOTIDE SEQUENCE [LARGE SCALE GENOMIC DNA]</scope>
    <source>
        <strain evidence="12 13">DSM 26128</strain>
    </source>
</reference>
<evidence type="ECO:0000256" key="8">
    <source>
        <dbReference type="SAM" id="SignalP"/>
    </source>
</evidence>
<organism evidence="12 13">
    <name type="scientific">Bhargavaea ullalensis</name>
    <dbReference type="NCBI Taxonomy" id="1265685"/>
    <lineage>
        <taxon>Bacteria</taxon>
        <taxon>Bacillati</taxon>
        <taxon>Bacillota</taxon>
        <taxon>Bacilli</taxon>
        <taxon>Bacillales</taxon>
        <taxon>Caryophanaceae</taxon>
        <taxon>Bhargavaea</taxon>
    </lineage>
</organism>
<dbReference type="Proteomes" id="UP001549099">
    <property type="component" value="Unassembled WGS sequence"/>
</dbReference>
<feature type="signal peptide" evidence="8">
    <location>
        <begin position="1"/>
        <end position="29"/>
    </location>
</feature>
<feature type="domain" description="Gram-positive cocci surface proteins LPxTG" evidence="9">
    <location>
        <begin position="536"/>
        <end position="569"/>
    </location>
</feature>
<evidence type="ECO:0000256" key="5">
    <source>
        <dbReference type="ARBA" id="ARBA00022729"/>
    </source>
</evidence>
<protein>
    <submittedName>
        <fullName evidence="12">Fimbrial isopeptide formation D2 family protein/LPXTG-motif cell wall-anchored protein</fullName>
    </submittedName>
</protein>
<dbReference type="SUPFAM" id="SSF49478">
    <property type="entry name" value="Cna protein B-type domain"/>
    <property type="match status" value="1"/>
</dbReference>
<evidence type="ECO:0000256" key="7">
    <source>
        <dbReference type="SAM" id="Phobius"/>
    </source>
</evidence>
<gene>
    <name evidence="12" type="ORF">ABID49_002623</name>
</gene>
<dbReference type="InterPro" id="IPR026466">
    <property type="entry name" value="Fim_isopep_form_D2_dom"/>
</dbReference>
<accession>A0ABV2GEG9</accession>
<comment type="subcellular location">
    <subcellularLocation>
        <location evidence="1">Secreted</location>
        <location evidence="1">Cell wall</location>
        <topology evidence="1">Peptidoglycan-anchor</topology>
    </subcellularLocation>
</comment>
<proteinExistence type="inferred from homology"/>
<evidence type="ECO:0000256" key="6">
    <source>
        <dbReference type="ARBA" id="ARBA00023088"/>
    </source>
</evidence>
<keyword evidence="7" id="KW-1133">Transmembrane helix</keyword>
<name>A0ABV2GEG9_9BACL</name>
<evidence type="ECO:0000256" key="4">
    <source>
        <dbReference type="ARBA" id="ARBA00022525"/>
    </source>
</evidence>
<comment type="similarity">
    <text evidence="2">Belongs to the serine-aspartate repeat-containing protein (SDr) family.</text>
</comment>
<dbReference type="Gene3D" id="2.60.40.10">
    <property type="entry name" value="Immunoglobulins"/>
    <property type="match status" value="3"/>
</dbReference>
<dbReference type="PANTHER" id="PTHR36108:SF13">
    <property type="entry name" value="COLOSSIN-B-RELATED"/>
    <property type="match status" value="1"/>
</dbReference>
<evidence type="ECO:0000313" key="12">
    <source>
        <dbReference type="EMBL" id="MET3576694.1"/>
    </source>
</evidence>
<keyword evidence="6" id="KW-0572">Peptidoglycan-anchor</keyword>
<comment type="caution">
    <text evidence="12">The sequence shown here is derived from an EMBL/GenBank/DDBJ whole genome shotgun (WGS) entry which is preliminary data.</text>
</comment>
<dbReference type="InterPro" id="IPR032364">
    <property type="entry name" value="GramPos_pilinD1_N"/>
</dbReference>
<feature type="domain" description="SpaA-like prealbumin fold" evidence="11">
    <location>
        <begin position="167"/>
        <end position="259"/>
    </location>
</feature>
<keyword evidence="4" id="KW-0964">Secreted</keyword>
<dbReference type="RefSeq" id="WP_354198962.1">
    <property type="nucleotide sequence ID" value="NZ_JBEPLW010000030.1"/>
</dbReference>
<dbReference type="NCBIfam" id="TIGR04226">
    <property type="entry name" value="RrgB_K2N_iso_D2"/>
    <property type="match status" value="1"/>
</dbReference>
<keyword evidence="7" id="KW-0812">Transmembrane</keyword>
<evidence type="ECO:0000256" key="2">
    <source>
        <dbReference type="ARBA" id="ARBA00007257"/>
    </source>
</evidence>
<feature type="chain" id="PRO_5045178353" evidence="8">
    <location>
        <begin position="30"/>
        <end position="573"/>
    </location>
</feature>
<evidence type="ECO:0000259" key="11">
    <source>
        <dbReference type="Pfam" id="PF17802"/>
    </source>
</evidence>
<evidence type="ECO:0000256" key="1">
    <source>
        <dbReference type="ARBA" id="ARBA00004168"/>
    </source>
</evidence>
<dbReference type="NCBIfam" id="TIGR01167">
    <property type="entry name" value="LPXTG_anchor"/>
    <property type="match status" value="1"/>
</dbReference>
<dbReference type="InterPro" id="IPR013783">
    <property type="entry name" value="Ig-like_fold"/>
</dbReference>
<dbReference type="Gene3D" id="2.60.40.740">
    <property type="match status" value="1"/>
</dbReference>
<dbReference type="InterPro" id="IPR019931">
    <property type="entry name" value="LPXTG_anchor"/>
</dbReference>
<dbReference type="Pfam" id="PF00746">
    <property type="entry name" value="Gram_pos_anchor"/>
    <property type="match status" value="1"/>
</dbReference>
<evidence type="ECO:0000313" key="13">
    <source>
        <dbReference type="Proteomes" id="UP001549099"/>
    </source>
</evidence>
<feature type="transmembrane region" description="Helical" evidence="7">
    <location>
        <begin position="534"/>
        <end position="557"/>
    </location>
</feature>
<keyword evidence="7" id="KW-0472">Membrane</keyword>
<sequence>MALAKNKWGSLLFAFALIAAMFVPQMAFATGGPDKTGSLTIHKFAQEPGSEAGEEGTGLPGQGADGTPVAGVKYSLIQTHSYDPATGIWKPASVEAIKFVTTGEGGSVTVSNIKLGRYEVKEVSGPDHILLNPEPFFVDIPMTNKEGTSLNYDVHVYPKNEIVRSAVELTKVGEDGSPLAGVTFKLFKADGSPAKDKDGQDIPSMTTLADGKVSISGLGAGEYYFQETAVPAGYALNNTKVKFKIERSGQDIVVNWTNEEGFANNGTVTNYITPEIEKDANGESHLNIDRGQLFDYNLTITAPKDIHKYASITVTDKLDSRLEYGGQWSVKGTEQSNIDFSQDGQLLKWTVKNPSALTPGEEIKITFNAKIRPDAELKGDESGIPNTADLKFNNGRGYEDTVHPGTPPTVTPTSGGLKIIKVDAADNSIKLPGAEFKLTDLAGNVIDTTNMGNVVHLNGSKFNGKLENLKTRDDGTIEIKGLTPGEYLLHETKAPTYTEDGVEKSYRLLTKAIDVKVQNGKDAEVTVKNSKSGWLLPTTGGIGTILFTSGGLALMGLATGMYVRRRKTDSGTA</sequence>
<dbReference type="InterPro" id="IPR048052">
    <property type="entry name" value="FM1-like"/>
</dbReference>
<evidence type="ECO:0000259" key="9">
    <source>
        <dbReference type="Pfam" id="PF00746"/>
    </source>
</evidence>
<dbReference type="PANTHER" id="PTHR36108">
    <property type="entry name" value="COLOSSIN-B-RELATED"/>
    <property type="match status" value="1"/>
</dbReference>
<dbReference type="InterPro" id="IPR041033">
    <property type="entry name" value="SpaA_PFL_dom_1"/>
</dbReference>
<dbReference type="Pfam" id="PF16555">
    <property type="entry name" value="GramPos_pilinD1"/>
    <property type="match status" value="1"/>
</dbReference>
<evidence type="ECO:0000259" key="10">
    <source>
        <dbReference type="Pfam" id="PF16555"/>
    </source>
</evidence>
<keyword evidence="13" id="KW-1185">Reference proteome</keyword>
<feature type="domain" description="SpaA-like prealbumin fold" evidence="11">
    <location>
        <begin position="416"/>
        <end position="531"/>
    </location>
</feature>
<keyword evidence="3" id="KW-0134">Cell wall</keyword>
<dbReference type="Pfam" id="PF17802">
    <property type="entry name" value="SpaA"/>
    <property type="match status" value="2"/>
</dbReference>